<dbReference type="InterPro" id="IPR009450">
    <property type="entry name" value="Plno_GlcNAc_GPI2"/>
</dbReference>
<feature type="transmembrane region" description="Helical" evidence="8">
    <location>
        <begin position="119"/>
        <end position="141"/>
    </location>
</feature>
<keyword evidence="7 8" id="KW-0472">Membrane</keyword>
<dbReference type="EMBL" id="LRBS01000100">
    <property type="protein sequence ID" value="OII73852.1"/>
    <property type="molecule type" value="Genomic_DNA"/>
</dbReference>
<dbReference type="Pfam" id="PF06432">
    <property type="entry name" value="GPI2"/>
    <property type="match status" value="1"/>
</dbReference>
<evidence type="ECO:0000256" key="8">
    <source>
        <dbReference type="SAM" id="Phobius"/>
    </source>
</evidence>
<comment type="pathway">
    <text evidence="2">Glycolipid biosynthesis; glycosylphosphatidylinositol-anchor biosynthesis.</text>
</comment>
<gene>
    <name evidence="9" type="ORF">cand_017780</name>
</gene>
<feature type="transmembrane region" description="Helical" evidence="8">
    <location>
        <begin position="76"/>
        <end position="107"/>
    </location>
</feature>
<sequence>MKVLYTKLVHNRTSLQESESLESEYLKEGIEHISSIQIDFYYTFIRSIGVLQVIGVLAYNILIWHNLYLGSINPEYILVIDIFYLFIIYIIFLPNLNLLIILGLLGILSPILQNLTSSFSYDTIIILMLIIFALYLLSYNYNIIYKKTDISEIRHIATPNIAMFGSIILASRLKNILQIYSFLFFSVENLYFSCLIRRNIWIKSPLIYLYICTPLLNIIPLLLFNYPFNILYLFICIIIIIGSFQYIYCALKYKNIIKGPWDVAEIQC</sequence>
<dbReference type="GO" id="GO:0000506">
    <property type="term" value="C:glycosylphosphatidylinositol-N-acetylglucosaminyltransferase (GPI-GnT) complex"/>
    <property type="evidence" value="ECO:0007669"/>
    <property type="project" value="TreeGrafter"/>
</dbReference>
<keyword evidence="5 8" id="KW-0812">Transmembrane</keyword>
<keyword evidence="6 8" id="KW-1133">Transmembrane helix</keyword>
<dbReference type="GeneID" id="92365963"/>
<keyword evidence="4" id="KW-0337">GPI-anchor biosynthesis</keyword>
<dbReference type="UniPathway" id="UPA00196"/>
<evidence type="ECO:0000256" key="2">
    <source>
        <dbReference type="ARBA" id="ARBA00004687"/>
    </source>
</evidence>
<dbReference type="GO" id="GO:0006506">
    <property type="term" value="P:GPI anchor biosynthetic process"/>
    <property type="evidence" value="ECO:0007669"/>
    <property type="project" value="UniProtKB-UniPathway"/>
</dbReference>
<feature type="transmembrane region" description="Helical" evidence="8">
    <location>
        <begin position="230"/>
        <end position="251"/>
    </location>
</feature>
<feature type="transmembrane region" description="Helical" evidence="8">
    <location>
        <begin position="44"/>
        <end position="64"/>
    </location>
</feature>
<evidence type="ECO:0000313" key="10">
    <source>
        <dbReference type="Proteomes" id="UP000186804"/>
    </source>
</evidence>
<dbReference type="PANTHER" id="PTHR12982">
    <property type="entry name" value="PHOSPHATIDYLINOSITOL GLYCAN, CLASS C"/>
    <property type="match status" value="1"/>
</dbReference>
<name>A0A1J4MLF2_9CRYT</name>
<organism evidence="9 10">
    <name type="scientific">Cryptosporidium andersoni</name>
    <dbReference type="NCBI Taxonomy" id="117008"/>
    <lineage>
        <taxon>Eukaryota</taxon>
        <taxon>Sar</taxon>
        <taxon>Alveolata</taxon>
        <taxon>Apicomplexa</taxon>
        <taxon>Conoidasida</taxon>
        <taxon>Coccidia</taxon>
        <taxon>Eucoccidiorida</taxon>
        <taxon>Eimeriorina</taxon>
        <taxon>Cryptosporidiidae</taxon>
        <taxon>Cryptosporidium</taxon>
    </lineage>
</organism>
<comment type="caution">
    <text evidence="9">The sequence shown here is derived from an EMBL/GenBank/DDBJ whole genome shotgun (WGS) entry which is preliminary data.</text>
</comment>
<accession>A0A1J4MLF2</accession>
<dbReference type="AlphaFoldDB" id="A0A1J4MLF2"/>
<comment type="subcellular location">
    <subcellularLocation>
        <location evidence="1">Membrane</location>
        <topology evidence="1">Multi-pass membrane protein</topology>
    </subcellularLocation>
</comment>
<protein>
    <submittedName>
        <fullName evidence="9">Phosphatidylinositol-glycan-class C protein</fullName>
    </submittedName>
</protein>
<evidence type="ECO:0000256" key="4">
    <source>
        <dbReference type="ARBA" id="ARBA00022502"/>
    </source>
</evidence>
<evidence type="ECO:0000256" key="6">
    <source>
        <dbReference type="ARBA" id="ARBA00022989"/>
    </source>
</evidence>
<dbReference type="PANTHER" id="PTHR12982:SF0">
    <property type="entry name" value="PHOSPHATIDYLINOSITOL N-ACETYLGLUCOSAMINYLTRANSFERASE SUBUNIT C"/>
    <property type="match status" value="1"/>
</dbReference>
<feature type="transmembrane region" description="Helical" evidence="8">
    <location>
        <begin position="206"/>
        <end position="224"/>
    </location>
</feature>
<comment type="similarity">
    <text evidence="3">Belongs to the PIGC family.</text>
</comment>
<evidence type="ECO:0000256" key="3">
    <source>
        <dbReference type="ARBA" id="ARBA00008321"/>
    </source>
</evidence>
<dbReference type="Proteomes" id="UP000186804">
    <property type="component" value="Unassembled WGS sequence"/>
</dbReference>
<proteinExistence type="inferred from homology"/>
<evidence type="ECO:0000256" key="5">
    <source>
        <dbReference type="ARBA" id="ARBA00022692"/>
    </source>
</evidence>
<dbReference type="VEuPathDB" id="CryptoDB:cand_017780"/>
<reference evidence="9 10" key="1">
    <citation type="submission" date="2016-10" db="EMBL/GenBank/DDBJ databases">
        <title>Reductive evolution of mitochondrial metabolism and differential evolution of invasion-related proteins in Cryptosporidium.</title>
        <authorList>
            <person name="Liu S."/>
            <person name="Roellig D.M."/>
            <person name="Guo Y."/>
            <person name="Li N."/>
            <person name="Frace M.A."/>
            <person name="Tang K."/>
            <person name="Zhang L."/>
            <person name="Feng Y."/>
            <person name="Xiao L."/>
        </authorList>
    </citation>
    <scope>NUCLEOTIDE SEQUENCE [LARGE SCALE GENOMIC DNA]</scope>
    <source>
        <strain evidence="9">30847</strain>
    </source>
</reference>
<dbReference type="OrthoDB" id="417678at2759"/>
<evidence type="ECO:0000256" key="7">
    <source>
        <dbReference type="ARBA" id="ARBA00023136"/>
    </source>
</evidence>
<evidence type="ECO:0000256" key="1">
    <source>
        <dbReference type="ARBA" id="ARBA00004141"/>
    </source>
</evidence>
<evidence type="ECO:0000313" key="9">
    <source>
        <dbReference type="EMBL" id="OII73852.1"/>
    </source>
</evidence>
<dbReference type="RefSeq" id="XP_067067222.1">
    <property type="nucleotide sequence ID" value="XM_067212012.1"/>
</dbReference>
<keyword evidence="10" id="KW-1185">Reference proteome</keyword>